<dbReference type="InParanoid" id="A0A1Q3D9J8"/>
<evidence type="ECO:0000256" key="1">
    <source>
        <dbReference type="SAM" id="MobiDB-lite"/>
    </source>
</evidence>
<dbReference type="PANTHER" id="PTHR47481">
    <property type="match status" value="1"/>
</dbReference>
<dbReference type="EMBL" id="BDDD01005305">
    <property type="protein sequence ID" value="GAV89196.1"/>
    <property type="molecule type" value="Genomic_DNA"/>
</dbReference>
<dbReference type="OrthoDB" id="1912561at2759"/>
<dbReference type="Pfam" id="PF14223">
    <property type="entry name" value="Retrotran_gag_2"/>
    <property type="match status" value="1"/>
</dbReference>
<dbReference type="PANTHER" id="PTHR47481:SF43">
    <property type="entry name" value="RETROTRANSPOSON COPIA-LIKE N-TERMINAL DOMAIN-CONTAINING PROTEIN"/>
    <property type="match status" value="1"/>
</dbReference>
<gene>
    <name evidence="2" type="ORF">CFOL_v3_32614</name>
</gene>
<accession>A0A1Q3D9J8</accession>
<sequence>MASTFKKDSQIIHFNAPTHFPIKLAQHNFTVWRKQVHTTLIGYDCLGFFNGSTQTPSITLPNKSPDPAYSVWHRQDQILLSALLGSCTDGIKPFISNASTSKEAWDNLMTIFANKSRSRIMSLKESLTIAAFLQDMQAIENELALANNLVFNEDLVINVLTNLNLEFTELVTAVRVRDSTISLPELQDKLSDFELQLKKVDDVTLGTTNIPFTANYTQRNQYALGTYGRSPQSSNRQQSTGNPNARRFTPFTHSNSGSVLHQSRRFNNLRINSFCKFCNREGH</sequence>
<feature type="compositionally biased region" description="Polar residues" evidence="1">
    <location>
        <begin position="225"/>
        <end position="243"/>
    </location>
</feature>
<name>A0A1Q3D9J8_CEPFO</name>
<feature type="region of interest" description="Disordered" evidence="1">
    <location>
        <begin position="225"/>
        <end position="259"/>
    </location>
</feature>
<evidence type="ECO:0000313" key="2">
    <source>
        <dbReference type="EMBL" id="GAV89196.1"/>
    </source>
</evidence>
<keyword evidence="3" id="KW-1185">Reference proteome</keyword>
<dbReference type="Proteomes" id="UP000187406">
    <property type="component" value="Unassembled WGS sequence"/>
</dbReference>
<reference evidence="3" key="1">
    <citation type="submission" date="2016-04" db="EMBL/GenBank/DDBJ databases">
        <title>Cephalotus genome sequencing.</title>
        <authorList>
            <person name="Fukushima K."/>
            <person name="Hasebe M."/>
            <person name="Fang X."/>
        </authorList>
    </citation>
    <scope>NUCLEOTIDE SEQUENCE [LARGE SCALE GENOMIC DNA]</scope>
    <source>
        <strain evidence="3">cv. St1</strain>
    </source>
</reference>
<proteinExistence type="predicted"/>
<evidence type="ECO:0000313" key="3">
    <source>
        <dbReference type="Proteomes" id="UP000187406"/>
    </source>
</evidence>
<protein>
    <submittedName>
        <fullName evidence="2">UBN2_3 domain-containing protein</fullName>
    </submittedName>
</protein>
<organism evidence="2 3">
    <name type="scientific">Cephalotus follicularis</name>
    <name type="common">Albany pitcher plant</name>
    <dbReference type="NCBI Taxonomy" id="3775"/>
    <lineage>
        <taxon>Eukaryota</taxon>
        <taxon>Viridiplantae</taxon>
        <taxon>Streptophyta</taxon>
        <taxon>Embryophyta</taxon>
        <taxon>Tracheophyta</taxon>
        <taxon>Spermatophyta</taxon>
        <taxon>Magnoliopsida</taxon>
        <taxon>eudicotyledons</taxon>
        <taxon>Gunneridae</taxon>
        <taxon>Pentapetalae</taxon>
        <taxon>rosids</taxon>
        <taxon>fabids</taxon>
        <taxon>Oxalidales</taxon>
        <taxon>Cephalotaceae</taxon>
        <taxon>Cephalotus</taxon>
    </lineage>
</organism>
<dbReference type="AlphaFoldDB" id="A0A1Q3D9J8"/>
<comment type="caution">
    <text evidence="2">The sequence shown here is derived from an EMBL/GenBank/DDBJ whole genome shotgun (WGS) entry which is preliminary data.</text>
</comment>